<sequence>MNEILKTYCKLGPKKKVFAEILIYAFIAFNAQNKSGIEISKSVRETIDGKRTVKYEIEVTPDD</sequence>
<proteinExistence type="predicted"/>
<name>A0ABU3FHI2_9ENTE</name>
<dbReference type="RefSeq" id="WP_311815587.1">
    <property type="nucleotide sequence ID" value="NZ_JARQAZ010000005.1"/>
</dbReference>
<evidence type="ECO:0000313" key="2">
    <source>
        <dbReference type="Proteomes" id="UP001269061"/>
    </source>
</evidence>
<protein>
    <submittedName>
        <fullName evidence="1">Uncharacterized protein</fullName>
    </submittedName>
</protein>
<comment type="caution">
    <text evidence="1">The sequence shown here is derived from an EMBL/GenBank/DDBJ whole genome shotgun (WGS) entry which is preliminary data.</text>
</comment>
<accession>A0ABU3FHI2</accession>
<organism evidence="1 2">
    <name type="scientific">Enterococcus pseudoavium</name>
    <dbReference type="NCBI Taxonomy" id="44007"/>
    <lineage>
        <taxon>Bacteria</taxon>
        <taxon>Bacillati</taxon>
        <taxon>Bacillota</taxon>
        <taxon>Bacilli</taxon>
        <taxon>Lactobacillales</taxon>
        <taxon>Enterococcaceae</taxon>
        <taxon>Enterococcus</taxon>
    </lineage>
</organism>
<evidence type="ECO:0000313" key="1">
    <source>
        <dbReference type="EMBL" id="MDT2770512.1"/>
    </source>
</evidence>
<reference evidence="1 2" key="1">
    <citation type="submission" date="2023-03" db="EMBL/GenBank/DDBJ databases">
        <authorList>
            <person name="Shen W."/>
            <person name="Cai J."/>
        </authorList>
    </citation>
    <scope>NUCLEOTIDE SEQUENCE [LARGE SCALE GENOMIC DNA]</scope>
    <source>
        <strain evidence="1 2">Y59</strain>
    </source>
</reference>
<keyword evidence="2" id="KW-1185">Reference proteome</keyword>
<gene>
    <name evidence="1" type="ORF">P7H46_06595</name>
</gene>
<dbReference type="Proteomes" id="UP001269061">
    <property type="component" value="Unassembled WGS sequence"/>
</dbReference>
<dbReference type="EMBL" id="JARQAZ010000005">
    <property type="protein sequence ID" value="MDT2770512.1"/>
    <property type="molecule type" value="Genomic_DNA"/>
</dbReference>